<feature type="domain" description="FAD-binding" evidence="2">
    <location>
        <begin position="16"/>
        <end position="361"/>
    </location>
</feature>
<dbReference type="RefSeq" id="WP_150211320.1">
    <property type="nucleotide sequence ID" value="NZ_CP029190.1"/>
</dbReference>
<gene>
    <name evidence="3" type="ORF">DEJ50_30735</name>
</gene>
<dbReference type="PANTHER" id="PTHR43422:SF3">
    <property type="entry name" value="THIAMINE THIAZOLE SYNTHASE"/>
    <property type="match status" value="1"/>
</dbReference>
<evidence type="ECO:0000313" key="3">
    <source>
        <dbReference type="EMBL" id="QES51574.1"/>
    </source>
</evidence>
<protein>
    <submittedName>
        <fullName evidence="3">Pyridine nucleotide-disulfide oxidoreductase</fullName>
    </submittedName>
</protein>
<dbReference type="Proteomes" id="UP000325211">
    <property type="component" value="Chromosome"/>
</dbReference>
<accession>A0A5P2D8U3</accession>
<proteinExistence type="predicted"/>
<evidence type="ECO:0000313" key="4">
    <source>
        <dbReference type="Proteomes" id="UP000325211"/>
    </source>
</evidence>
<sequence>MDAPPDSAHRPVRRAVVLGASMAGMLAAAVLAEHADEVLVLDRDELPAGPAPRPGLPQAHHVHLLWSGGVRVIEAIAPGLTRAWLDAGARQLDMPADLVLLTPHGWVRRGSACQYQLACSRDLLDATARAVLLTGPRIRVRTGVHAEDLLATGTGTGAGTRTAVRGVRVRDLATGAAEEVSATLVVDATGRGSRAPEWLERIGLPRVREESVDPGLVYASRLYRAPDGAAGFPAVGIQADPGRPVPGRMATLLPVEGGRWLVTLAGTRGAEPTREAVEFEAFARTARHPLVADLIADAEPLSEVRLSRSCSNRRRWFEGLRPWPAGFVVLGDAAAAFNPVYGQGMTVAAQSAAVLRTALRAHGLAAPRLARTVQRGVGRVVEVPWSITTGQDIRFPGATGRPAPFAARLTHGYVDRLSRTAMSSEEALRALFDVMSLAEPPTRLFRPRTVRAVLAGPAGPPPDGPPLTAAERSVGRPAVPEPAE</sequence>
<dbReference type="OrthoDB" id="9790035at2"/>
<evidence type="ECO:0000256" key="1">
    <source>
        <dbReference type="SAM" id="MobiDB-lite"/>
    </source>
</evidence>
<dbReference type="Pfam" id="PF01494">
    <property type="entry name" value="FAD_binding_3"/>
    <property type="match status" value="1"/>
</dbReference>
<dbReference type="GO" id="GO:0071949">
    <property type="term" value="F:FAD binding"/>
    <property type="evidence" value="ECO:0007669"/>
    <property type="project" value="InterPro"/>
</dbReference>
<reference evidence="3 4" key="1">
    <citation type="submission" date="2018-05" db="EMBL/GenBank/DDBJ databases">
        <title>Streptomyces venezuelae.</title>
        <authorList>
            <person name="Kim W."/>
            <person name="Lee N."/>
            <person name="Cho B.-K."/>
        </authorList>
    </citation>
    <scope>NUCLEOTIDE SEQUENCE [LARGE SCALE GENOMIC DNA]</scope>
    <source>
        <strain evidence="3 4">ATCC 21782</strain>
    </source>
</reference>
<dbReference type="Gene3D" id="3.50.50.60">
    <property type="entry name" value="FAD/NAD(P)-binding domain"/>
    <property type="match status" value="1"/>
</dbReference>
<dbReference type="InterPro" id="IPR036188">
    <property type="entry name" value="FAD/NAD-bd_sf"/>
</dbReference>
<dbReference type="InterPro" id="IPR002938">
    <property type="entry name" value="FAD-bd"/>
</dbReference>
<dbReference type="AlphaFoldDB" id="A0A5P2D8U3"/>
<dbReference type="SUPFAM" id="SSF51905">
    <property type="entry name" value="FAD/NAD(P)-binding domain"/>
    <property type="match status" value="1"/>
</dbReference>
<dbReference type="EMBL" id="CP029190">
    <property type="protein sequence ID" value="QES51574.1"/>
    <property type="molecule type" value="Genomic_DNA"/>
</dbReference>
<evidence type="ECO:0000259" key="2">
    <source>
        <dbReference type="Pfam" id="PF01494"/>
    </source>
</evidence>
<name>A0A5P2D8U3_STRVZ</name>
<feature type="region of interest" description="Disordered" evidence="1">
    <location>
        <begin position="454"/>
        <end position="484"/>
    </location>
</feature>
<organism evidence="3 4">
    <name type="scientific">Streptomyces venezuelae</name>
    <dbReference type="NCBI Taxonomy" id="54571"/>
    <lineage>
        <taxon>Bacteria</taxon>
        <taxon>Bacillati</taxon>
        <taxon>Actinomycetota</taxon>
        <taxon>Actinomycetes</taxon>
        <taxon>Kitasatosporales</taxon>
        <taxon>Streptomycetaceae</taxon>
        <taxon>Streptomyces</taxon>
    </lineage>
</organism>
<dbReference type="PANTHER" id="PTHR43422">
    <property type="entry name" value="THIAMINE THIAZOLE SYNTHASE"/>
    <property type="match status" value="1"/>
</dbReference>